<proteinExistence type="predicted"/>
<dbReference type="EMBL" id="CP060696">
    <property type="protein sequence ID" value="QNO17618.1"/>
    <property type="molecule type" value="Genomic_DNA"/>
</dbReference>
<name>A0A7G9WG06_9FIRM</name>
<sequence>MRKRFNVSFDLQAARHREAARLLDEQPVGQRTEFIVDCILRYDQSVKLEKIVRTAIQEELQHFTDYQAPSDLPASSAVLQLDEANLSDVPDSLLHAMDDP</sequence>
<gene>
    <name evidence="1" type="ORF">H6X83_11885</name>
</gene>
<dbReference type="KEGG" id="caml:H6X83_11885"/>
<evidence type="ECO:0000313" key="1">
    <source>
        <dbReference type="EMBL" id="QNO17618.1"/>
    </source>
</evidence>
<keyword evidence="2" id="KW-1185">Reference proteome</keyword>
<reference evidence="1 2" key="1">
    <citation type="submission" date="2020-08" db="EMBL/GenBank/DDBJ databases">
        <authorList>
            <person name="Ren C."/>
            <person name="Gu Y."/>
            <person name="Xu Y."/>
        </authorList>
    </citation>
    <scope>NUCLEOTIDE SEQUENCE [LARGE SCALE GENOMIC DNA]</scope>
    <source>
        <strain evidence="1 2">LBM18003</strain>
    </source>
</reference>
<protein>
    <submittedName>
        <fullName evidence="1">Plasmid segregation centromere-binding protein ParR</fullName>
    </submittedName>
</protein>
<evidence type="ECO:0000313" key="2">
    <source>
        <dbReference type="Proteomes" id="UP000516046"/>
    </source>
</evidence>
<accession>A0A7G9WG06</accession>
<dbReference type="RefSeq" id="WP_212506682.1">
    <property type="nucleotide sequence ID" value="NZ_CP060696.1"/>
</dbReference>
<dbReference type="Proteomes" id="UP000516046">
    <property type="component" value="Chromosome"/>
</dbReference>
<organism evidence="1 2">
    <name type="scientific">Caproicibacterium amylolyticum</name>
    <dbReference type="NCBI Taxonomy" id="2766537"/>
    <lineage>
        <taxon>Bacteria</taxon>
        <taxon>Bacillati</taxon>
        <taxon>Bacillota</taxon>
        <taxon>Clostridia</taxon>
        <taxon>Eubacteriales</taxon>
        <taxon>Oscillospiraceae</taxon>
        <taxon>Caproicibacterium</taxon>
    </lineage>
</organism>
<dbReference type="AlphaFoldDB" id="A0A7G9WG06"/>